<name>B5RKE4_KLEV3</name>
<dbReference type="EMBL" id="CP000965">
    <property type="protein sequence ID" value="ACI12013.1"/>
    <property type="molecule type" value="Genomic_DNA"/>
</dbReference>
<dbReference type="KEGG" id="kpe:KPK_A0231"/>
<dbReference type="Proteomes" id="UP000001734">
    <property type="component" value="Plasmid pKP187"/>
</dbReference>
<geneLocation type="plasmid" evidence="1 2">
    <name>pKP187</name>
</geneLocation>
<reference evidence="1 2" key="1">
    <citation type="journal article" date="2008" name="PLoS Genet.">
        <title>Complete genome sequence of the N2-fixing broad host range endophyte Klebsiella pneumoniae 342 and virulence predictions verified in mice.</title>
        <authorList>
            <person name="Fouts D.E."/>
            <person name="Tyler H.L."/>
            <person name="DeBoy R.T."/>
            <person name="Daugherty S."/>
            <person name="Ren Q."/>
            <person name="Badger J.H."/>
            <person name="Durkin A.S."/>
            <person name="Huot H."/>
            <person name="Shrivastava S."/>
            <person name="Kothari S."/>
            <person name="Dodson R.J."/>
            <person name="Mohamoud Y."/>
            <person name="Khouri H."/>
            <person name="Roesch L.F."/>
            <person name="Krogfelt K.A."/>
            <person name="Struve C."/>
            <person name="Triplett E.W."/>
            <person name="Methe B.A."/>
        </authorList>
    </citation>
    <scope>NUCLEOTIDE SEQUENCE [LARGE SCALE GENOMIC DNA]</scope>
    <source>
        <strain evidence="1 2">342</strain>
        <plasmid evidence="2">Plasmid pKP187</plasmid>
    </source>
</reference>
<proteinExistence type="predicted"/>
<protein>
    <submittedName>
        <fullName evidence="1">Uncharacterized protein</fullName>
    </submittedName>
</protein>
<accession>B5RKE4</accession>
<evidence type="ECO:0000313" key="2">
    <source>
        <dbReference type="Proteomes" id="UP000001734"/>
    </source>
</evidence>
<keyword evidence="1" id="KW-0614">Plasmid</keyword>
<evidence type="ECO:0000313" key="1">
    <source>
        <dbReference type="EMBL" id="ACI12013.1"/>
    </source>
</evidence>
<gene>
    <name evidence="1" type="ordered locus">KPK_A0231</name>
</gene>
<dbReference type="HOGENOM" id="CLU_217973_0_0_6"/>
<sequence length="44" mass="5109">MSAMSEKRAFGYLVYHLKVHEIVRSLQGDIFTMDKEKRQALSPP</sequence>
<dbReference type="AlphaFoldDB" id="B5RKE4"/>
<organism evidence="1 2">
    <name type="scientific">Klebsiella variicola (strain 342)</name>
    <name type="common">Klebsiella pneumoniae</name>
    <dbReference type="NCBI Taxonomy" id="507522"/>
    <lineage>
        <taxon>Bacteria</taxon>
        <taxon>Pseudomonadati</taxon>
        <taxon>Pseudomonadota</taxon>
        <taxon>Gammaproteobacteria</taxon>
        <taxon>Enterobacterales</taxon>
        <taxon>Enterobacteriaceae</taxon>
        <taxon>Klebsiella/Raoultella group</taxon>
        <taxon>Klebsiella</taxon>
        <taxon>Klebsiella pneumoniae complex</taxon>
    </lineage>
</organism>
<dbReference type="BioCyc" id="KPNE507522:GI0B-5754-MONOMER"/>